<dbReference type="SUPFAM" id="SSF54427">
    <property type="entry name" value="NTF2-like"/>
    <property type="match status" value="1"/>
</dbReference>
<keyword evidence="3" id="KW-1185">Reference proteome</keyword>
<reference evidence="2" key="1">
    <citation type="submission" date="2022-05" db="EMBL/GenBank/DDBJ databases">
        <title>Sphingomonas sp. strain RP10 Genome sequencing and assembly.</title>
        <authorList>
            <person name="Kim I."/>
        </authorList>
    </citation>
    <scope>NUCLEOTIDE SEQUENCE</scope>
    <source>
        <strain evidence="2">RP10</strain>
    </source>
</reference>
<feature type="domain" description="SnoaL-like" evidence="1">
    <location>
        <begin position="5"/>
        <end position="130"/>
    </location>
</feature>
<dbReference type="InterPro" id="IPR032710">
    <property type="entry name" value="NTF2-like_dom_sf"/>
</dbReference>
<dbReference type="InterPro" id="IPR037401">
    <property type="entry name" value="SnoaL-like"/>
</dbReference>
<comment type="caution">
    <text evidence="2">The sequence shown here is derived from an EMBL/GenBank/DDBJ whole genome shotgun (WGS) entry which is preliminary data.</text>
</comment>
<evidence type="ECO:0000313" key="2">
    <source>
        <dbReference type="EMBL" id="MCP3733524.1"/>
    </source>
</evidence>
<dbReference type="AlphaFoldDB" id="A0A9X2KNC9"/>
<accession>A0A9X2KNC9</accession>
<dbReference type="CDD" id="cd00531">
    <property type="entry name" value="NTF2_like"/>
    <property type="match status" value="1"/>
</dbReference>
<dbReference type="RefSeq" id="WP_254287518.1">
    <property type="nucleotide sequence ID" value="NZ_JAMLDY010000001.1"/>
</dbReference>
<protein>
    <submittedName>
        <fullName evidence="2">Nuclear transport factor 2 family protein</fullName>
    </submittedName>
</protein>
<dbReference type="Gene3D" id="3.10.450.50">
    <property type="match status" value="1"/>
</dbReference>
<evidence type="ECO:0000259" key="1">
    <source>
        <dbReference type="Pfam" id="PF13577"/>
    </source>
</evidence>
<sequence length="151" mass="16682">MSDLQTLLDERAIVRGLAAFARIVDGKRWDDLSQVFADDLTFDYGAIGSFSGIQSLRDVLVRFLDRCGATQHLIGSIVVDIEGDAATSRAYVQARHQGVGAVAGPVFDSNGEYVDRWERRVEGWRIVRRDASWAIHTGDPTVLDASDSDLR</sequence>
<dbReference type="Pfam" id="PF13577">
    <property type="entry name" value="SnoaL_4"/>
    <property type="match status" value="1"/>
</dbReference>
<dbReference type="EMBL" id="JAMLDY010000001">
    <property type="protein sequence ID" value="MCP3733524.1"/>
    <property type="molecule type" value="Genomic_DNA"/>
</dbReference>
<proteinExistence type="predicted"/>
<dbReference type="Proteomes" id="UP001139486">
    <property type="component" value="Unassembled WGS sequence"/>
</dbReference>
<gene>
    <name evidence="2" type="ORF">M9979_01315</name>
</gene>
<evidence type="ECO:0000313" key="3">
    <source>
        <dbReference type="Proteomes" id="UP001139486"/>
    </source>
</evidence>
<name>A0A9X2KNC9_9SPHN</name>
<organism evidence="2 3">
    <name type="scientific">Sphingomonas liriopis</name>
    <dbReference type="NCBI Taxonomy" id="2949094"/>
    <lineage>
        <taxon>Bacteria</taxon>
        <taxon>Pseudomonadati</taxon>
        <taxon>Pseudomonadota</taxon>
        <taxon>Alphaproteobacteria</taxon>
        <taxon>Sphingomonadales</taxon>
        <taxon>Sphingomonadaceae</taxon>
        <taxon>Sphingomonas</taxon>
    </lineage>
</organism>